<feature type="domain" description="Fe2OG dioxygenase" evidence="7">
    <location>
        <begin position="84"/>
        <end position="182"/>
    </location>
</feature>
<keyword evidence="6" id="KW-0408">Iron</keyword>
<keyword evidence="2" id="KW-0479">Metal-binding</keyword>
<evidence type="ECO:0000256" key="5">
    <source>
        <dbReference type="ARBA" id="ARBA00023002"/>
    </source>
</evidence>
<name>A0A7W6BQP2_9SPHN</name>
<dbReference type="EMBL" id="JACIDT010000009">
    <property type="protein sequence ID" value="MBB3927008.1"/>
    <property type="molecule type" value="Genomic_DNA"/>
</dbReference>
<dbReference type="GO" id="GO:0031418">
    <property type="term" value="F:L-ascorbic acid binding"/>
    <property type="evidence" value="ECO:0007669"/>
    <property type="project" value="UniProtKB-KW"/>
</dbReference>
<dbReference type="SMART" id="SM00702">
    <property type="entry name" value="P4Hc"/>
    <property type="match status" value="1"/>
</dbReference>
<dbReference type="GO" id="GO:0051213">
    <property type="term" value="F:dioxygenase activity"/>
    <property type="evidence" value="ECO:0007669"/>
    <property type="project" value="UniProtKB-KW"/>
</dbReference>
<evidence type="ECO:0000259" key="7">
    <source>
        <dbReference type="PROSITE" id="PS51471"/>
    </source>
</evidence>
<organism evidence="8 9">
    <name type="scientific">Sphingobium jiangsuense</name>
    <dbReference type="NCBI Taxonomy" id="870476"/>
    <lineage>
        <taxon>Bacteria</taxon>
        <taxon>Pseudomonadati</taxon>
        <taxon>Pseudomonadota</taxon>
        <taxon>Alphaproteobacteria</taxon>
        <taxon>Sphingomonadales</taxon>
        <taxon>Sphingomonadaceae</taxon>
        <taxon>Sphingobium</taxon>
    </lineage>
</organism>
<comment type="cofactor">
    <cofactor evidence="1">
        <name>L-ascorbate</name>
        <dbReference type="ChEBI" id="CHEBI:38290"/>
    </cofactor>
</comment>
<protein>
    <submittedName>
        <fullName evidence="8">PKHD-type hydroxylase</fullName>
        <ecNumber evidence="8">1.14.11.-</ecNumber>
    </submittedName>
</protein>
<dbReference type="AlphaFoldDB" id="A0A7W6BQP2"/>
<dbReference type="InterPro" id="IPR006620">
    <property type="entry name" value="Pro_4_hyd_alph"/>
</dbReference>
<reference evidence="8 9" key="1">
    <citation type="submission" date="2020-08" db="EMBL/GenBank/DDBJ databases">
        <title>Genomic Encyclopedia of Type Strains, Phase IV (KMG-IV): sequencing the most valuable type-strain genomes for metagenomic binning, comparative biology and taxonomic classification.</title>
        <authorList>
            <person name="Goeker M."/>
        </authorList>
    </citation>
    <scope>NUCLEOTIDE SEQUENCE [LARGE SCALE GENOMIC DNA]</scope>
    <source>
        <strain evidence="8 9">DSM 26189</strain>
    </source>
</reference>
<evidence type="ECO:0000256" key="3">
    <source>
        <dbReference type="ARBA" id="ARBA00022896"/>
    </source>
</evidence>
<gene>
    <name evidence="8" type="ORF">GGR43_002731</name>
</gene>
<evidence type="ECO:0000256" key="1">
    <source>
        <dbReference type="ARBA" id="ARBA00001961"/>
    </source>
</evidence>
<dbReference type="RefSeq" id="WP_188072512.1">
    <property type="nucleotide sequence ID" value="NZ_BSPS01000064.1"/>
</dbReference>
<dbReference type="EC" id="1.14.11.-" evidence="8"/>
<evidence type="ECO:0000313" key="9">
    <source>
        <dbReference type="Proteomes" id="UP000571950"/>
    </source>
</evidence>
<dbReference type="Gene3D" id="2.60.120.620">
    <property type="entry name" value="q2cbj1_9rhob like domain"/>
    <property type="match status" value="1"/>
</dbReference>
<evidence type="ECO:0000256" key="6">
    <source>
        <dbReference type="ARBA" id="ARBA00023004"/>
    </source>
</evidence>
<dbReference type="GO" id="GO:0016705">
    <property type="term" value="F:oxidoreductase activity, acting on paired donors, with incorporation or reduction of molecular oxygen"/>
    <property type="evidence" value="ECO:0007669"/>
    <property type="project" value="InterPro"/>
</dbReference>
<evidence type="ECO:0000313" key="8">
    <source>
        <dbReference type="EMBL" id="MBB3927008.1"/>
    </source>
</evidence>
<dbReference type="InterPro" id="IPR044862">
    <property type="entry name" value="Pro_4_hyd_alph_FE2OG_OXY"/>
</dbReference>
<keyword evidence="9" id="KW-1185">Reference proteome</keyword>
<evidence type="ECO:0000256" key="4">
    <source>
        <dbReference type="ARBA" id="ARBA00022964"/>
    </source>
</evidence>
<proteinExistence type="predicted"/>
<comment type="caution">
    <text evidence="8">The sequence shown here is derived from an EMBL/GenBank/DDBJ whole genome shotgun (WGS) entry which is preliminary data.</text>
</comment>
<dbReference type="Pfam" id="PF13640">
    <property type="entry name" value="2OG-FeII_Oxy_3"/>
    <property type="match status" value="1"/>
</dbReference>
<accession>A0A7W6BQP2</accession>
<dbReference type="PROSITE" id="PS51471">
    <property type="entry name" value="FE2OG_OXY"/>
    <property type="match status" value="1"/>
</dbReference>
<dbReference type="GO" id="GO:0005506">
    <property type="term" value="F:iron ion binding"/>
    <property type="evidence" value="ECO:0007669"/>
    <property type="project" value="InterPro"/>
</dbReference>
<keyword evidence="5 8" id="KW-0560">Oxidoreductase</keyword>
<dbReference type="InterPro" id="IPR005123">
    <property type="entry name" value="Oxoglu/Fe-dep_dioxygenase_dom"/>
</dbReference>
<keyword evidence="3" id="KW-0847">Vitamin C</keyword>
<evidence type="ECO:0000256" key="2">
    <source>
        <dbReference type="ARBA" id="ARBA00022723"/>
    </source>
</evidence>
<dbReference type="SUPFAM" id="SSF51197">
    <property type="entry name" value="Clavaminate synthase-like"/>
    <property type="match status" value="1"/>
</dbReference>
<keyword evidence="4" id="KW-0223">Dioxygenase</keyword>
<sequence length="186" mass="21126">MKNVWEVWSAALSPAECDFIAERAALYAPQSATVGFDESRRDDIAYRSSTIRWLDVGAERAIVERMMAFVVASNRNNFGVDIVAPFDLQFTEYHGARNGKYDWHQDVWLESTRPYDRKLSVVIQLSDPADYSGGAFEFFGLQSPGESFAPRGSILIFPSFLQHRVLPVVSGTRRSLVSWIEGPRWR</sequence>
<dbReference type="Proteomes" id="UP000571950">
    <property type="component" value="Unassembled WGS sequence"/>
</dbReference>